<dbReference type="RefSeq" id="WP_043391978.1">
    <property type="nucleotide sequence ID" value="NZ_JPMI01000048.1"/>
</dbReference>
<keyword evidence="9 15" id="KW-0418">Kinase</keyword>
<evidence type="ECO:0000256" key="5">
    <source>
        <dbReference type="ARBA" id="ARBA00022643"/>
    </source>
</evidence>
<dbReference type="PANTHER" id="PTHR22749">
    <property type="entry name" value="RIBOFLAVIN KINASE/FMN ADENYLYLTRANSFERASE"/>
    <property type="match status" value="1"/>
</dbReference>
<comment type="function">
    <text evidence="1">Catalyzes the phosphorylation of riboflavin to FMN followed by the adenylation of FMN to FAD.</text>
</comment>
<comment type="catalytic activity">
    <reaction evidence="14 15">
        <text>FMN + ATP + H(+) = FAD + diphosphate</text>
        <dbReference type="Rhea" id="RHEA:17237"/>
        <dbReference type="ChEBI" id="CHEBI:15378"/>
        <dbReference type="ChEBI" id="CHEBI:30616"/>
        <dbReference type="ChEBI" id="CHEBI:33019"/>
        <dbReference type="ChEBI" id="CHEBI:57692"/>
        <dbReference type="ChEBI" id="CHEBI:58210"/>
        <dbReference type="EC" id="2.7.7.2"/>
    </reaction>
</comment>
<evidence type="ECO:0000256" key="9">
    <source>
        <dbReference type="ARBA" id="ARBA00022777"/>
    </source>
</evidence>
<dbReference type="SMART" id="SM00904">
    <property type="entry name" value="Flavokinase"/>
    <property type="match status" value="1"/>
</dbReference>
<comment type="pathway">
    <text evidence="3 15">Cofactor biosynthesis; FMN biosynthesis; FMN from riboflavin (ATP route): step 1/1.</text>
</comment>
<dbReference type="InterPro" id="IPR014729">
    <property type="entry name" value="Rossmann-like_a/b/a_fold"/>
</dbReference>
<comment type="pathway">
    <text evidence="2 15">Cofactor biosynthesis; FAD biosynthesis; FAD from FMN: step 1/1.</text>
</comment>
<keyword evidence="7 15" id="KW-0548">Nucleotidyltransferase</keyword>
<evidence type="ECO:0000256" key="14">
    <source>
        <dbReference type="ARBA" id="ARBA00049494"/>
    </source>
</evidence>
<evidence type="ECO:0000256" key="11">
    <source>
        <dbReference type="ARBA" id="ARBA00022840"/>
    </source>
</evidence>
<evidence type="ECO:0000256" key="1">
    <source>
        <dbReference type="ARBA" id="ARBA00002121"/>
    </source>
</evidence>
<dbReference type="GO" id="GO:0008531">
    <property type="term" value="F:riboflavin kinase activity"/>
    <property type="evidence" value="ECO:0007669"/>
    <property type="project" value="UniProtKB-UniRule"/>
</dbReference>
<dbReference type="SUPFAM" id="SSF82114">
    <property type="entry name" value="Riboflavin kinase-like"/>
    <property type="match status" value="1"/>
</dbReference>
<dbReference type="EC" id="2.7.7.2" evidence="15"/>
<keyword evidence="10 15" id="KW-0274">FAD</keyword>
<evidence type="ECO:0000256" key="7">
    <source>
        <dbReference type="ARBA" id="ARBA00022695"/>
    </source>
</evidence>
<accession>A0A084SYJ1</accession>
<dbReference type="FunFam" id="2.40.30.30:FF:000003">
    <property type="entry name" value="Riboflavin biosynthesis protein"/>
    <property type="match status" value="1"/>
</dbReference>
<dbReference type="InterPro" id="IPR015864">
    <property type="entry name" value="FAD_synthase"/>
</dbReference>
<dbReference type="SUPFAM" id="SSF52374">
    <property type="entry name" value="Nucleotidylyl transferase"/>
    <property type="match status" value="1"/>
</dbReference>
<comment type="similarity">
    <text evidence="15">Belongs to the ribF family.</text>
</comment>
<dbReference type="EMBL" id="JPMI01000048">
    <property type="protein sequence ID" value="KFA93526.1"/>
    <property type="molecule type" value="Genomic_DNA"/>
</dbReference>
<evidence type="ECO:0000313" key="18">
    <source>
        <dbReference type="Proteomes" id="UP000028547"/>
    </source>
</evidence>
<evidence type="ECO:0000256" key="8">
    <source>
        <dbReference type="ARBA" id="ARBA00022741"/>
    </source>
</evidence>
<dbReference type="GO" id="GO:0009398">
    <property type="term" value="P:FMN biosynthetic process"/>
    <property type="evidence" value="ECO:0007669"/>
    <property type="project" value="UniProtKB-UniRule"/>
</dbReference>
<dbReference type="PIRSF" id="PIRSF004491">
    <property type="entry name" value="FAD_Synth"/>
    <property type="match status" value="1"/>
</dbReference>
<evidence type="ECO:0000256" key="3">
    <source>
        <dbReference type="ARBA" id="ARBA00005201"/>
    </source>
</evidence>
<dbReference type="InterPro" id="IPR015865">
    <property type="entry name" value="Riboflavin_kinase_bac/euk"/>
</dbReference>
<comment type="caution">
    <text evidence="17">The sequence shown here is derived from an EMBL/GenBank/DDBJ whole genome shotgun (WGS) entry which is preliminary data.</text>
</comment>
<keyword evidence="6 15" id="KW-0808">Transferase</keyword>
<dbReference type="GO" id="GO:0006747">
    <property type="term" value="P:FAD biosynthetic process"/>
    <property type="evidence" value="ECO:0007669"/>
    <property type="project" value="UniProtKB-UniRule"/>
</dbReference>
<dbReference type="Pfam" id="PF01687">
    <property type="entry name" value="Flavokinase"/>
    <property type="match status" value="1"/>
</dbReference>
<evidence type="ECO:0000256" key="12">
    <source>
        <dbReference type="ARBA" id="ARBA00023268"/>
    </source>
</evidence>
<keyword evidence="4 15" id="KW-0285">Flavoprotein</keyword>
<dbReference type="Gene3D" id="2.40.30.30">
    <property type="entry name" value="Riboflavin kinase-like"/>
    <property type="match status" value="1"/>
</dbReference>
<dbReference type="GO" id="GO:0005524">
    <property type="term" value="F:ATP binding"/>
    <property type="evidence" value="ECO:0007669"/>
    <property type="project" value="UniProtKB-UniRule"/>
</dbReference>
<sequence length="313" mass="33432">MKVFHGVTEARELAGCSLALGNFDGVHLGHQALFAEARRQGTPTAALTFQPHPGKVLQPELAPKLISLLPRKLELFEDCGLDAAVVQPFTREYARHSPADFEASLLDVLGARHIVVGYDFTYGAARAGTADTLREAAAARGAQVHVVPPVTVDGVVASSSKVREYILEGRVSAAQRLLGRPFDLDGTVVTGHGRGRGIGFPTANVDTQNELRPAAGVYAIRVRFLGASGSPPDATTWLPGVANIGVKPTFGVNEVTIEAHLLDFSGDLYGRELRVQFLDRLRAERRFGSVAELVGQIKRDVEAARAVIARASG</sequence>
<dbReference type="InterPro" id="IPR023468">
    <property type="entry name" value="Riboflavin_kinase"/>
</dbReference>
<protein>
    <recommendedName>
        <fullName evidence="15">Riboflavin biosynthesis protein</fullName>
    </recommendedName>
    <domain>
        <recommendedName>
            <fullName evidence="15">Riboflavin kinase</fullName>
            <ecNumber evidence="15">2.7.1.26</ecNumber>
        </recommendedName>
        <alternativeName>
            <fullName evidence="15">Flavokinase</fullName>
        </alternativeName>
    </domain>
    <domain>
        <recommendedName>
            <fullName evidence="15">FMN adenylyltransferase</fullName>
            <ecNumber evidence="15">2.7.7.2</ecNumber>
        </recommendedName>
        <alternativeName>
            <fullName evidence="15">FAD pyrophosphorylase</fullName>
        </alternativeName>
        <alternativeName>
            <fullName evidence="15">FAD synthase</fullName>
        </alternativeName>
    </domain>
</protein>
<evidence type="ECO:0000256" key="2">
    <source>
        <dbReference type="ARBA" id="ARBA00004726"/>
    </source>
</evidence>
<keyword evidence="12" id="KW-0511">Multifunctional enzyme</keyword>
<dbReference type="NCBIfam" id="TIGR00083">
    <property type="entry name" value="ribF"/>
    <property type="match status" value="1"/>
</dbReference>
<evidence type="ECO:0000256" key="10">
    <source>
        <dbReference type="ARBA" id="ARBA00022827"/>
    </source>
</evidence>
<proteinExistence type="inferred from homology"/>
<dbReference type="GO" id="GO:0009231">
    <property type="term" value="P:riboflavin biosynthetic process"/>
    <property type="evidence" value="ECO:0007669"/>
    <property type="project" value="InterPro"/>
</dbReference>
<evidence type="ECO:0000256" key="15">
    <source>
        <dbReference type="PIRNR" id="PIRNR004491"/>
    </source>
</evidence>
<keyword evidence="11 15" id="KW-0067">ATP-binding</keyword>
<dbReference type="GO" id="GO:0003919">
    <property type="term" value="F:FMN adenylyltransferase activity"/>
    <property type="evidence" value="ECO:0007669"/>
    <property type="project" value="UniProtKB-UniRule"/>
</dbReference>
<name>A0A084SYJ1_9BACT</name>
<dbReference type="Gene3D" id="3.40.50.620">
    <property type="entry name" value="HUPs"/>
    <property type="match status" value="1"/>
</dbReference>
<dbReference type="Pfam" id="PF06574">
    <property type="entry name" value="FAD_syn"/>
    <property type="match status" value="1"/>
</dbReference>
<comment type="catalytic activity">
    <reaction evidence="13 15">
        <text>riboflavin + ATP = FMN + ADP + H(+)</text>
        <dbReference type="Rhea" id="RHEA:14357"/>
        <dbReference type="ChEBI" id="CHEBI:15378"/>
        <dbReference type="ChEBI" id="CHEBI:30616"/>
        <dbReference type="ChEBI" id="CHEBI:57986"/>
        <dbReference type="ChEBI" id="CHEBI:58210"/>
        <dbReference type="ChEBI" id="CHEBI:456216"/>
        <dbReference type="EC" id="2.7.1.26"/>
    </reaction>
</comment>
<dbReference type="InterPro" id="IPR002606">
    <property type="entry name" value="Riboflavin_kinase_bac"/>
</dbReference>
<dbReference type="NCBIfam" id="NF004162">
    <property type="entry name" value="PRK05627.1-5"/>
    <property type="match status" value="1"/>
</dbReference>
<keyword evidence="8 15" id="KW-0547">Nucleotide-binding</keyword>
<dbReference type="UniPathway" id="UPA00277">
    <property type="reaction ID" value="UER00407"/>
</dbReference>
<gene>
    <name evidence="17" type="ORF">Q664_08675</name>
</gene>
<reference evidence="17 18" key="1">
    <citation type="submission" date="2014-07" db="EMBL/GenBank/DDBJ databases">
        <title>Draft Genome Sequence of Gephyronic Acid Producer, Cystobacter violaceus Strain Cb vi76.</title>
        <authorList>
            <person name="Stevens D.C."/>
            <person name="Young J."/>
            <person name="Carmichael R."/>
            <person name="Tan J."/>
            <person name="Taylor R.E."/>
        </authorList>
    </citation>
    <scope>NUCLEOTIDE SEQUENCE [LARGE SCALE GENOMIC DNA]</scope>
    <source>
        <strain evidence="17 18">Cb vi76</strain>
    </source>
</reference>
<evidence type="ECO:0000259" key="16">
    <source>
        <dbReference type="SMART" id="SM00904"/>
    </source>
</evidence>
<evidence type="ECO:0000256" key="6">
    <source>
        <dbReference type="ARBA" id="ARBA00022679"/>
    </source>
</evidence>
<dbReference type="InterPro" id="IPR023465">
    <property type="entry name" value="Riboflavin_kinase_dom_sf"/>
</dbReference>
<evidence type="ECO:0000256" key="13">
    <source>
        <dbReference type="ARBA" id="ARBA00047880"/>
    </source>
</evidence>
<dbReference type="PANTHER" id="PTHR22749:SF6">
    <property type="entry name" value="RIBOFLAVIN KINASE"/>
    <property type="match status" value="1"/>
</dbReference>
<dbReference type="CDD" id="cd02064">
    <property type="entry name" value="FAD_synthetase_N"/>
    <property type="match status" value="1"/>
</dbReference>
<dbReference type="NCBIfam" id="NF004160">
    <property type="entry name" value="PRK05627.1-3"/>
    <property type="match status" value="1"/>
</dbReference>
<organism evidence="17 18">
    <name type="scientific">Archangium violaceum Cb vi76</name>
    <dbReference type="NCBI Taxonomy" id="1406225"/>
    <lineage>
        <taxon>Bacteria</taxon>
        <taxon>Pseudomonadati</taxon>
        <taxon>Myxococcota</taxon>
        <taxon>Myxococcia</taxon>
        <taxon>Myxococcales</taxon>
        <taxon>Cystobacterineae</taxon>
        <taxon>Archangiaceae</taxon>
        <taxon>Archangium</taxon>
    </lineage>
</organism>
<dbReference type="Proteomes" id="UP000028547">
    <property type="component" value="Unassembled WGS sequence"/>
</dbReference>
<evidence type="ECO:0000313" key="17">
    <source>
        <dbReference type="EMBL" id="KFA93526.1"/>
    </source>
</evidence>
<evidence type="ECO:0000256" key="4">
    <source>
        <dbReference type="ARBA" id="ARBA00022630"/>
    </source>
</evidence>
<dbReference type="FunFam" id="3.40.50.620:FF:000021">
    <property type="entry name" value="Riboflavin biosynthesis protein"/>
    <property type="match status" value="1"/>
</dbReference>
<feature type="domain" description="Riboflavin kinase" evidence="16">
    <location>
        <begin position="177"/>
        <end position="309"/>
    </location>
</feature>
<dbReference type="AlphaFoldDB" id="A0A084SYJ1"/>
<dbReference type="UniPathway" id="UPA00276">
    <property type="reaction ID" value="UER00406"/>
</dbReference>
<keyword evidence="5 15" id="KW-0288">FMN</keyword>
<dbReference type="EC" id="2.7.1.26" evidence="15"/>